<keyword evidence="2" id="KW-1185">Reference proteome</keyword>
<comment type="caution">
    <text evidence="1">The sequence shown here is derived from an EMBL/GenBank/DDBJ whole genome shotgun (WGS) entry which is preliminary data.</text>
</comment>
<organism evidence="1 2">
    <name type="scientific">Intrasporangium chromatireducens Q5-1</name>
    <dbReference type="NCBI Taxonomy" id="584657"/>
    <lineage>
        <taxon>Bacteria</taxon>
        <taxon>Bacillati</taxon>
        <taxon>Actinomycetota</taxon>
        <taxon>Actinomycetes</taxon>
        <taxon>Micrococcales</taxon>
        <taxon>Intrasporangiaceae</taxon>
        <taxon>Intrasporangium</taxon>
    </lineage>
</organism>
<dbReference type="AlphaFoldDB" id="W9GDJ9"/>
<dbReference type="SUPFAM" id="SSF53795">
    <property type="entry name" value="PEP carboxykinase-like"/>
    <property type="match status" value="1"/>
</dbReference>
<dbReference type="EMBL" id="AWQS01000278">
    <property type="protein sequence ID" value="EWT04286.1"/>
    <property type="molecule type" value="Genomic_DNA"/>
</dbReference>
<dbReference type="GO" id="GO:0016301">
    <property type="term" value="F:kinase activity"/>
    <property type="evidence" value="ECO:0007669"/>
    <property type="project" value="UniProtKB-KW"/>
</dbReference>
<evidence type="ECO:0000313" key="1">
    <source>
        <dbReference type="EMBL" id="EWT04286.1"/>
    </source>
</evidence>
<name>W9GDJ9_9MICO</name>
<evidence type="ECO:0000313" key="2">
    <source>
        <dbReference type="Proteomes" id="UP000019494"/>
    </source>
</evidence>
<dbReference type="Proteomes" id="UP000019494">
    <property type="component" value="Unassembled WGS sequence"/>
</dbReference>
<accession>W9GDJ9</accession>
<sequence>MGSPRMLRLLEAFEHLSAPAAEADPGLTINVWDSPGRTPGPLPQEPPGAPRGLRMVWTGGSVQGCYQPGQDTLSVLDHGVGEAWFWCLNGADLPYWEHAAPFRLILNWWLAAQGAGLVHAAAIGRPAGGVLVVGKGGSGKSTTALLSLLGGMSYASDDYVIVERDIDGRGPHIHSAFGSAKLDGQQCSLFPSLDGALVNPDRQPEEKAVFLVNRFAPDQMMPSMPLLAILTPRITGQPTTSVRPGSSLAALAALAPSTIFQLPGAPATELRSMSEVVRSVPTYELALGTDFQEIPHHIDELIMALSVPDDRVRHP</sequence>
<keyword evidence="1" id="KW-0808">Transferase</keyword>
<dbReference type="InterPro" id="IPR027417">
    <property type="entry name" value="P-loop_NTPase"/>
</dbReference>
<dbReference type="PATRIC" id="fig|584657.3.peg.3837"/>
<protein>
    <submittedName>
        <fullName evidence="1">Serine kinase</fullName>
    </submittedName>
</protein>
<gene>
    <name evidence="1" type="ORF">N864_02140</name>
</gene>
<keyword evidence="1" id="KW-0418">Kinase</keyword>
<reference evidence="2" key="1">
    <citation type="submission" date="2013-08" db="EMBL/GenBank/DDBJ databases">
        <title>Intrasporangium oryzae NRRL B-24470.</title>
        <authorList>
            <person name="Liu H."/>
            <person name="Wang G."/>
        </authorList>
    </citation>
    <scope>NUCLEOTIDE SEQUENCE [LARGE SCALE GENOMIC DNA]</scope>
    <source>
        <strain evidence="2">Q5-1</strain>
    </source>
</reference>
<proteinExistence type="predicted"/>
<dbReference type="Gene3D" id="3.40.50.300">
    <property type="entry name" value="P-loop containing nucleotide triphosphate hydrolases"/>
    <property type="match status" value="1"/>
</dbReference>